<dbReference type="InterPro" id="IPR012334">
    <property type="entry name" value="Pectin_lyas_fold"/>
</dbReference>
<dbReference type="InterPro" id="IPR008638">
    <property type="entry name" value="FhaB/CdiA-like_TPS"/>
</dbReference>
<dbReference type="AlphaFoldDB" id="B2JAJ4"/>
<organism evidence="2 3">
    <name type="scientific">Nostoc punctiforme (strain ATCC 29133 / PCC 73102)</name>
    <dbReference type="NCBI Taxonomy" id="63737"/>
    <lineage>
        <taxon>Bacteria</taxon>
        <taxon>Bacillati</taxon>
        <taxon>Cyanobacteriota</taxon>
        <taxon>Cyanophyceae</taxon>
        <taxon>Nostocales</taxon>
        <taxon>Nostocaceae</taxon>
        <taxon>Nostoc</taxon>
    </lineage>
</organism>
<dbReference type="KEGG" id="npu:Npun_AR065"/>
<feature type="domain" description="Filamentous haemagglutinin FhaB/tRNA nuclease CdiA-like TPS" evidence="1">
    <location>
        <begin position="29"/>
        <end position="142"/>
    </location>
</feature>
<dbReference type="SMART" id="SM00912">
    <property type="entry name" value="Haemagg_act"/>
    <property type="match status" value="1"/>
</dbReference>
<proteinExistence type="predicted"/>
<dbReference type="Gene3D" id="2.160.20.10">
    <property type="entry name" value="Single-stranded right-handed beta-helix, Pectin lyase-like"/>
    <property type="match status" value="2"/>
</dbReference>
<dbReference type="Proteomes" id="UP000001191">
    <property type="component" value="Plasmid pNPUN01"/>
</dbReference>
<sequence>MTKALSWLIKGSTLFCLLPWEPIAAQIVPDATLRVNSSVTREGNNTSAITGGTQFGSNLFHSFGQFSVPTGSTVYFKNALDIQNILTRVTGSSISNIDGLIRANGIANVFLINPNGIIFGPNASLNIGGSFFGTTASNIKFADGISFDAKPLSGAEPLLTVSVPVGLGFGTNAGNIHVFGDGQGIRKTSDLIDTSSGLRVQPNQTLALVGGDILLSRGTLKTTGGQIELGSVAGAGLVNLIPTDKGWTLGYSGISAFGEIQLSGAAAVDASGDGGGNIQIQAMKLMLDGGSQIESSTLGAGTGGTLKINASDSVNLVGLPEVDSFFNTGISSLVYPRATGSGGNINIETGRLNIRDGAGIAAGTYGFGNAGSIEVLAHDSVEVLRKPTANAGSSITSLAQRGSTGSGGNIKIETARLSLRSGGVISSGTFGQGSGGNVSITADEEVQVTGKSLTGNSPSRISARTGGTGKAGNLTIEAERLTVTDGGRVNIGGEKIPKNLNFQPGQGNAGTLRINADSINLDRGTITAGTEGGTKGEGGDIFLHSGDLQLRDSIITATAGGNGDGGNITINTDILVAIKNSSITANAFEGRGGNITINARGLFLSLNSLITASSKYGINGTVKYNIADTNIYPTQLKAEVIPITPEITPVCQARAGTEVNSFRVSSTRNLQSKPNNLMFNNVEQSNSVPVPALNNSHNPKSLRSNQATQIIEANVLIRDSQGNLVLTTDQANPTWDNASLSASSCFSGSQW</sequence>
<evidence type="ECO:0000259" key="1">
    <source>
        <dbReference type="SMART" id="SM00912"/>
    </source>
</evidence>
<dbReference type="Pfam" id="PF05860">
    <property type="entry name" value="TPS"/>
    <property type="match status" value="1"/>
</dbReference>
<accession>B2JAJ4</accession>
<keyword evidence="3" id="KW-1185">Reference proteome</keyword>
<dbReference type="RefSeq" id="WP_012412969.1">
    <property type="nucleotide sequence ID" value="NC_010631.1"/>
</dbReference>
<dbReference type="InterPro" id="IPR011050">
    <property type="entry name" value="Pectin_lyase_fold/virulence"/>
</dbReference>
<dbReference type="EnsemblBacteria" id="ACC84948">
    <property type="protein sequence ID" value="ACC84948"/>
    <property type="gene ID" value="Npun_AR065"/>
</dbReference>
<dbReference type="SUPFAM" id="SSF51126">
    <property type="entry name" value="Pectin lyase-like"/>
    <property type="match status" value="3"/>
</dbReference>
<dbReference type="HOGENOM" id="CLU_001325_0_0_3"/>
<keyword evidence="2" id="KW-0614">Plasmid</keyword>
<geneLocation type="plasmid" evidence="2 3">
    <name>pNPUN01</name>
</geneLocation>
<dbReference type="OrthoDB" id="502809at2"/>
<evidence type="ECO:0000313" key="3">
    <source>
        <dbReference type="Proteomes" id="UP000001191"/>
    </source>
</evidence>
<gene>
    <name evidence="2" type="ordered locus">Npun_AR065</name>
</gene>
<dbReference type="EMBL" id="CP001038">
    <property type="protein sequence ID" value="ACC84948.1"/>
    <property type="molecule type" value="Genomic_DNA"/>
</dbReference>
<name>B2JAJ4_NOSP7</name>
<reference evidence="3" key="1">
    <citation type="submission" date="2008-04" db="EMBL/GenBank/DDBJ databases">
        <title>Complete sequence of plasmid 1 of Nostoc punctiforme ATCC 29133.</title>
        <authorList>
            <consortium name="US DOE Joint Genome Institute"/>
            <person name="Copeland A."/>
            <person name="Lucas S."/>
            <person name="Lapidus A."/>
            <person name="Glavina del Rio T."/>
            <person name="Dalin E."/>
            <person name="Tice H."/>
            <person name="Pitluck S."/>
            <person name="Chain P."/>
            <person name="Malfatti S."/>
            <person name="Shin M."/>
            <person name="Vergez L."/>
            <person name="Schmutz J."/>
            <person name="Larimer F."/>
            <person name="Land M."/>
            <person name="Hauser L."/>
            <person name="Kyrpides N."/>
            <person name="Kim E."/>
            <person name="Meeks J.C."/>
            <person name="Elhai J."/>
            <person name="Campbell E.L."/>
            <person name="Thiel T."/>
            <person name="Longmire J."/>
            <person name="Potts M."/>
            <person name="Atlas R."/>
        </authorList>
    </citation>
    <scope>NUCLEOTIDE SEQUENCE [LARGE SCALE GENOMIC DNA]</scope>
    <source>
        <strain evidence="3">ATCC 29133 / PCC 73102</strain>
        <plasmid evidence="3">Plasmid pNPUN01</plasmid>
    </source>
</reference>
<protein>
    <submittedName>
        <fullName evidence="2">Filamentous haemagglutinin family outer membrane protein</fullName>
    </submittedName>
</protein>
<dbReference type="NCBIfam" id="TIGR01901">
    <property type="entry name" value="adhes_NPXG"/>
    <property type="match status" value="1"/>
</dbReference>
<dbReference type="PhylomeDB" id="B2JAJ4"/>
<evidence type="ECO:0000313" key="2">
    <source>
        <dbReference type="EMBL" id="ACC84948.1"/>
    </source>
</evidence>